<dbReference type="OrthoDB" id="3276947at2"/>
<keyword evidence="3" id="KW-1185">Reference proteome</keyword>
<dbReference type="AlphaFoldDB" id="A0A6N7KTG8"/>
<feature type="signal peptide" evidence="1">
    <location>
        <begin position="1"/>
        <end position="21"/>
    </location>
</feature>
<evidence type="ECO:0000313" key="3">
    <source>
        <dbReference type="Proteomes" id="UP000450000"/>
    </source>
</evidence>
<reference evidence="2 3" key="1">
    <citation type="submission" date="2019-09" db="EMBL/GenBank/DDBJ databases">
        <title>Genome Sequences of Streptomyces kaniharaensis ATCC 21070.</title>
        <authorList>
            <person name="Zhu W."/>
            <person name="De Crecy-Lagard V."/>
            <person name="Richards N.G."/>
        </authorList>
    </citation>
    <scope>NUCLEOTIDE SEQUENCE [LARGE SCALE GENOMIC DNA]</scope>
    <source>
        <strain evidence="2 3">SF-557</strain>
    </source>
</reference>
<organism evidence="2 3">
    <name type="scientific">Streptomyces kaniharaensis</name>
    <dbReference type="NCBI Taxonomy" id="212423"/>
    <lineage>
        <taxon>Bacteria</taxon>
        <taxon>Bacillati</taxon>
        <taxon>Actinomycetota</taxon>
        <taxon>Actinomycetes</taxon>
        <taxon>Kitasatosporales</taxon>
        <taxon>Streptomycetaceae</taxon>
        <taxon>Streptomyces</taxon>
    </lineage>
</organism>
<gene>
    <name evidence="2" type="ORF">F7Q99_21780</name>
</gene>
<proteinExistence type="predicted"/>
<evidence type="ECO:0000313" key="2">
    <source>
        <dbReference type="EMBL" id="MQS14820.1"/>
    </source>
</evidence>
<dbReference type="EMBL" id="WBOF01000001">
    <property type="protein sequence ID" value="MQS14820.1"/>
    <property type="molecule type" value="Genomic_DNA"/>
</dbReference>
<keyword evidence="1" id="KW-0732">Signal</keyword>
<dbReference type="RefSeq" id="WP_153463954.1">
    <property type="nucleotide sequence ID" value="NZ_WBOF01000001.1"/>
</dbReference>
<evidence type="ECO:0000256" key="1">
    <source>
        <dbReference type="SAM" id="SignalP"/>
    </source>
</evidence>
<sequence length="79" mass="7720">MRLKPLSRAAVLSAAALLALATPAALRVRGDLARDGGGGATQGLGSGFLYDTPQMTGTVAPGGVVFQGAVTGVVRVSPG</sequence>
<protein>
    <submittedName>
        <fullName evidence="2">Uncharacterized protein</fullName>
    </submittedName>
</protein>
<comment type="caution">
    <text evidence="2">The sequence shown here is derived from an EMBL/GenBank/DDBJ whole genome shotgun (WGS) entry which is preliminary data.</text>
</comment>
<feature type="chain" id="PRO_5026961800" evidence="1">
    <location>
        <begin position="22"/>
        <end position="79"/>
    </location>
</feature>
<accession>A0A6N7KTG8</accession>
<dbReference type="Proteomes" id="UP000450000">
    <property type="component" value="Unassembled WGS sequence"/>
</dbReference>
<name>A0A6N7KTG8_9ACTN</name>